<accession>A0ACC1HQZ2</accession>
<dbReference type="EMBL" id="JAMZIH010000722">
    <property type="protein sequence ID" value="KAJ1678944.1"/>
    <property type="molecule type" value="Genomic_DNA"/>
</dbReference>
<evidence type="ECO:0000313" key="2">
    <source>
        <dbReference type="Proteomes" id="UP001145114"/>
    </source>
</evidence>
<keyword evidence="2" id="KW-1185">Reference proteome</keyword>
<reference evidence="1" key="1">
    <citation type="submission" date="2022-06" db="EMBL/GenBank/DDBJ databases">
        <title>Phylogenomic reconstructions and comparative analyses of Kickxellomycotina fungi.</title>
        <authorList>
            <person name="Reynolds N.K."/>
            <person name="Stajich J.E."/>
            <person name="Barry K."/>
            <person name="Grigoriev I.V."/>
            <person name="Crous P."/>
            <person name="Smith M.E."/>
        </authorList>
    </citation>
    <scope>NUCLEOTIDE SEQUENCE</scope>
    <source>
        <strain evidence="1">RSA 2271</strain>
    </source>
</reference>
<gene>
    <name evidence="1" type="ORF">EV182_003035</name>
</gene>
<protein>
    <submittedName>
        <fullName evidence="1">Uncharacterized protein</fullName>
    </submittedName>
</protein>
<organism evidence="1 2">
    <name type="scientific">Spiromyces aspiralis</name>
    <dbReference type="NCBI Taxonomy" id="68401"/>
    <lineage>
        <taxon>Eukaryota</taxon>
        <taxon>Fungi</taxon>
        <taxon>Fungi incertae sedis</taxon>
        <taxon>Zoopagomycota</taxon>
        <taxon>Kickxellomycotina</taxon>
        <taxon>Kickxellomycetes</taxon>
        <taxon>Kickxellales</taxon>
        <taxon>Kickxellaceae</taxon>
        <taxon>Spiromyces</taxon>
    </lineage>
</organism>
<name>A0ACC1HQZ2_9FUNG</name>
<dbReference type="Proteomes" id="UP001145114">
    <property type="component" value="Unassembled WGS sequence"/>
</dbReference>
<proteinExistence type="predicted"/>
<sequence>MSLAELLSSAEIQHERLLQSNLELGRTALSRLSIVDVYSAKSSIPQTSKSNRGATTRQSRDKSPDQANTDIEGTNNKPSATTPKPQASNKNSHHHHHHSHHYHHHHYHQHDHSRHTDLVFVFRTRVETPDCNSWDTMHGGCVATLFNAVGKIVTGALAGTRPRVSTTDLVVNYIAPALVGSDIVIECQCVKMGRSIAFLHSRIWDYKHRLLYYASQTVAISY</sequence>
<evidence type="ECO:0000313" key="1">
    <source>
        <dbReference type="EMBL" id="KAJ1678944.1"/>
    </source>
</evidence>
<comment type="caution">
    <text evidence="1">The sequence shown here is derived from an EMBL/GenBank/DDBJ whole genome shotgun (WGS) entry which is preliminary data.</text>
</comment>